<dbReference type="PANTHER" id="PTHR42823:SF3">
    <property type="entry name" value="ATP SYNTHASE SUBUNIT A, CHLOROPLASTIC"/>
    <property type="match status" value="1"/>
</dbReference>
<proteinExistence type="inferred from homology"/>
<evidence type="ECO:0000256" key="1">
    <source>
        <dbReference type="ARBA" id="ARBA00004141"/>
    </source>
</evidence>
<dbReference type="EMBL" id="LBWP01000008">
    <property type="protein sequence ID" value="KKR11378.1"/>
    <property type="molecule type" value="Genomic_DNA"/>
</dbReference>
<dbReference type="STRING" id="1618550.UT39_C0008G0011"/>
<evidence type="ECO:0000256" key="2">
    <source>
        <dbReference type="ARBA" id="ARBA00006810"/>
    </source>
</evidence>
<dbReference type="SUPFAM" id="SSF81336">
    <property type="entry name" value="F1F0 ATP synthase subunit A"/>
    <property type="match status" value="1"/>
</dbReference>
<name>A0A0G0N7F4_9BACT</name>
<dbReference type="AlphaFoldDB" id="A0A0G0N7F4"/>
<dbReference type="GO" id="GO:0045259">
    <property type="term" value="C:proton-transporting ATP synthase complex"/>
    <property type="evidence" value="ECO:0007669"/>
    <property type="project" value="UniProtKB-KW"/>
</dbReference>
<dbReference type="PRINTS" id="PR00123">
    <property type="entry name" value="ATPASEA"/>
</dbReference>
<evidence type="ECO:0000313" key="14">
    <source>
        <dbReference type="Proteomes" id="UP000034246"/>
    </source>
</evidence>
<sequence length="253" mass="27828">MDKLHISLAAETVFHIGSFPVTNSLLVSLTVSIFLIIFAAIFSKTFKKIPQKTQNVIEIIVETFSDLAESIGGPKTRDFLPLVISIFLYVLLCNWIGLLPGFGSIGIKEIKDGHEVLVPLFRGASADLNTTLALALVSFFAIQFFGFSHHKLGYLKRFINFSSPVAFFTGILEIISEFAKIISFSFRLFGNVFAGEVLLAVVISLVPVVVPLPFFGLEIFVGFIQALVFAMLTLVFINIAVSHGEEVEPDRGH</sequence>
<dbReference type="PROSITE" id="PS00449">
    <property type="entry name" value="ATPASE_A"/>
    <property type="match status" value="1"/>
</dbReference>
<dbReference type="GO" id="GO:0046933">
    <property type="term" value="F:proton-transporting ATP synthase activity, rotational mechanism"/>
    <property type="evidence" value="ECO:0007669"/>
    <property type="project" value="UniProtKB-UniRule"/>
</dbReference>
<keyword evidence="3 11" id="KW-0813">Transport</keyword>
<comment type="similarity">
    <text evidence="2 11 12">Belongs to the ATPase A chain family.</text>
</comment>
<evidence type="ECO:0000256" key="11">
    <source>
        <dbReference type="HAMAP-Rule" id="MF_01393"/>
    </source>
</evidence>
<evidence type="ECO:0000256" key="7">
    <source>
        <dbReference type="ARBA" id="ARBA00022989"/>
    </source>
</evidence>
<keyword evidence="4 11" id="KW-0138">CF(0)</keyword>
<accession>A0A0G0N7F4</accession>
<protein>
    <recommendedName>
        <fullName evidence="11 12">ATP synthase subunit a</fullName>
    </recommendedName>
    <alternativeName>
        <fullName evidence="11">ATP synthase F0 sector subunit a</fullName>
    </alternativeName>
    <alternativeName>
        <fullName evidence="11">F-ATPase subunit 6</fullName>
    </alternativeName>
</protein>
<evidence type="ECO:0000256" key="5">
    <source>
        <dbReference type="ARBA" id="ARBA00022692"/>
    </source>
</evidence>
<organism evidence="13 14">
    <name type="scientific">Candidatus Woesebacteria bacterium GW2011_GWA1_39_21</name>
    <dbReference type="NCBI Taxonomy" id="1618550"/>
    <lineage>
        <taxon>Bacteria</taxon>
        <taxon>Candidatus Woeseibacteriota</taxon>
    </lineage>
</organism>
<dbReference type="Proteomes" id="UP000034246">
    <property type="component" value="Unassembled WGS sequence"/>
</dbReference>
<evidence type="ECO:0000256" key="4">
    <source>
        <dbReference type="ARBA" id="ARBA00022547"/>
    </source>
</evidence>
<feature type="transmembrane region" description="Helical" evidence="11">
    <location>
        <begin position="128"/>
        <end position="146"/>
    </location>
</feature>
<evidence type="ECO:0000313" key="13">
    <source>
        <dbReference type="EMBL" id="KKR11378.1"/>
    </source>
</evidence>
<feature type="transmembrane region" description="Helical" evidence="11">
    <location>
        <begin position="24"/>
        <end position="42"/>
    </location>
</feature>
<dbReference type="NCBIfam" id="TIGR01131">
    <property type="entry name" value="ATP_synt_6_or_A"/>
    <property type="match status" value="1"/>
</dbReference>
<dbReference type="PANTHER" id="PTHR42823">
    <property type="entry name" value="ATP SYNTHASE SUBUNIT A, CHLOROPLASTIC"/>
    <property type="match status" value="1"/>
</dbReference>
<feature type="transmembrane region" description="Helical" evidence="11">
    <location>
        <begin position="79"/>
        <end position="98"/>
    </location>
</feature>
<gene>
    <name evidence="11" type="primary">atpB</name>
    <name evidence="13" type="ORF">UT39_C0008G0011</name>
</gene>
<keyword evidence="5 11" id="KW-0812">Transmembrane</keyword>
<dbReference type="GO" id="GO:0042777">
    <property type="term" value="P:proton motive force-driven plasma membrane ATP synthesis"/>
    <property type="evidence" value="ECO:0007669"/>
    <property type="project" value="TreeGrafter"/>
</dbReference>
<evidence type="ECO:0000256" key="12">
    <source>
        <dbReference type="RuleBase" id="RU000483"/>
    </source>
</evidence>
<dbReference type="InterPro" id="IPR045082">
    <property type="entry name" value="ATP_syn_F0_a_bact/chloroplast"/>
</dbReference>
<dbReference type="Pfam" id="PF00119">
    <property type="entry name" value="ATP-synt_A"/>
    <property type="match status" value="1"/>
</dbReference>
<comment type="function">
    <text evidence="11 12">Key component of the proton channel; it plays a direct role in the translocation of protons across the membrane.</text>
</comment>
<dbReference type="PATRIC" id="fig|1618550.3.peg.571"/>
<keyword evidence="9 11" id="KW-0472">Membrane</keyword>
<dbReference type="InterPro" id="IPR035908">
    <property type="entry name" value="F0_ATP_A_sf"/>
</dbReference>
<keyword evidence="6 11" id="KW-0375">Hydrogen ion transport</keyword>
<evidence type="ECO:0000256" key="6">
    <source>
        <dbReference type="ARBA" id="ARBA00022781"/>
    </source>
</evidence>
<feature type="transmembrane region" description="Helical" evidence="11">
    <location>
        <begin position="219"/>
        <end position="241"/>
    </location>
</feature>
<keyword evidence="10 11" id="KW-0066">ATP synthesis</keyword>
<dbReference type="HAMAP" id="MF_01393">
    <property type="entry name" value="ATP_synth_a_bact"/>
    <property type="match status" value="1"/>
</dbReference>
<keyword evidence="11" id="KW-1003">Cell membrane</keyword>
<keyword evidence="8 11" id="KW-0406">Ion transport</keyword>
<dbReference type="GO" id="GO:0005886">
    <property type="term" value="C:plasma membrane"/>
    <property type="evidence" value="ECO:0007669"/>
    <property type="project" value="UniProtKB-SubCell"/>
</dbReference>
<comment type="caution">
    <text evidence="13">The sequence shown here is derived from an EMBL/GenBank/DDBJ whole genome shotgun (WGS) entry which is preliminary data.</text>
</comment>
<evidence type="ECO:0000256" key="3">
    <source>
        <dbReference type="ARBA" id="ARBA00022448"/>
    </source>
</evidence>
<dbReference type="Gene3D" id="1.20.120.220">
    <property type="entry name" value="ATP synthase, F0 complex, subunit A"/>
    <property type="match status" value="1"/>
</dbReference>
<evidence type="ECO:0000256" key="9">
    <source>
        <dbReference type="ARBA" id="ARBA00023136"/>
    </source>
</evidence>
<dbReference type="InterPro" id="IPR023011">
    <property type="entry name" value="ATP_synth_F0_asu_AS"/>
</dbReference>
<reference evidence="13 14" key="1">
    <citation type="journal article" date="2015" name="Nature">
        <title>rRNA introns, odd ribosomes, and small enigmatic genomes across a large radiation of phyla.</title>
        <authorList>
            <person name="Brown C.T."/>
            <person name="Hug L.A."/>
            <person name="Thomas B.C."/>
            <person name="Sharon I."/>
            <person name="Castelle C.J."/>
            <person name="Singh A."/>
            <person name="Wilkins M.J."/>
            <person name="Williams K.H."/>
            <person name="Banfield J.F."/>
        </authorList>
    </citation>
    <scope>NUCLEOTIDE SEQUENCE [LARGE SCALE GENOMIC DNA]</scope>
</reference>
<evidence type="ECO:0000256" key="8">
    <source>
        <dbReference type="ARBA" id="ARBA00023065"/>
    </source>
</evidence>
<comment type="subcellular location">
    <subcellularLocation>
        <location evidence="11 12">Cell membrane</location>
        <topology evidence="11 12">Multi-pass membrane protein</topology>
    </subcellularLocation>
    <subcellularLocation>
        <location evidence="1">Membrane</location>
        <topology evidence="1">Multi-pass membrane protein</topology>
    </subcellularLocation>
</comment>
<dbReference type="CDD" id="cd00310">
    <property type="entry name" value="ATP-synt_Fo_a_6"/>
    <property type="match status" value="1"/>
</dbReference>
<dbReference type="InterPro" id="IPR000568">
    <property type="entry name" value="ATP_synth_F0_asu"/>
</dbReference>
<feature type="transmembrane region" description="Helical" evidence="11">
    <location>
        <begin position="188"/>
        <end position="212"/>
    </location>
</feature>
<evidence type="ECO:0000256" key="10">
    <source>
        <dbReference type="ARBA" id="ARBA00023310"/>
    </source>
</evidence>
<keyword evidence="7 11" id="KW-1133">Transmembrane helix</keyword>